<accession>A0A1I2ZNJ2</accession>
<proteinExistence type="predicted"/>
<evidence type="ECO:0000313" key="2">
    <source>
        <dbReference type="Proteomes" id="UP000198724"/>
    </source>
</evidence>
<dbReference type="OrthoDB" id="9806724at2"/>
<name>A0A1I2ZNJ2_9BACT</name>
<sequence>MRKIRLVTYQPLCYTLLGIEAIQTKGLPPFIDASCRREPDFEGVFPSISALCRKNKLAPQLRQGDIVVYLTKPGKFQCSRPYLRQDEYKLTGILEVVDTFKDHVAAGMWFDANGYALPSNCLVAGNAPKRLFETGGDFKSQRELKAFLAMEQEKQSRVADTRVRAWDRQYQQRAVEFPSFVVTRPVYLDLNNPISLFRAELVSWFGNVPGTQASKILTENEYQLILEKAKPTTVKK</sequence>
<evidence type="ECO:0000313" key="1">
    <source>
        <dbReference type="EMBL" id="SFH39270.1"/>
    </source>
</evidence>
<dbReference type="AlphaFoldDB" id="A0A1I2ZNJ2"/>
<organism evidence="1 2">
    <name type="scientific">Pontibacter chinhatensis</name>
    <dbReference type="NCBI Taxonomy" id="1436961"/>
    <lineage>
        <taxon>Bacteria</taxon>
        <taxon>Pseudomonadati</taxon>
        <taxon>Bacteroidota</taxon>
        <taxon>Cytophagia</taxon>
        <taxon>Cytophagales</taxon>
        <taxon>Hymenobacteraceae</taxon>
        <taxon>Pontibacter</taxon>
    </lineage>
</organism>
<gene>
    <name evidence="1" type="ORF">SAMN05421739_11626</name>
</gene>
<dbReference type="STRING" id="1436961.SAMN05421739_11626"/>
<dbReference type="RefSeq" id="WP_092105711.1">
    <property type="nucleotide sequence ID" value="NZ_FOOT01000016.1"/>
</dbReference>
<protein>
    <submittedName>
        <fullName evidence="1">Uncharacterized protein</fullName>
    </submittedName>
</protein>
<keyword evidence="2" id="KW-1185">Reference proteome</keyword>
<dbReference type="Proteomes" id="UP000198724">
    <property type="component" value="Unassembled WGS sequence"/>
</dbReference>
<reference evidence="2" key="1">
    <citation type="submission" date="2016-10" db="EMBL/GenBank/DDBJ databases">
        <authorList>
            <person name="Varghese N."/>
            <person name="Submissions S."/>
        </authorList>
    </citation>
    <scope>NUCLEOTIDE SEQUENCE [LARGE SCALE GENOMIC DNA]</scope>
    <source>
        <strain evidence="2">LP51</strain>
    </source>
</reference>
<dbReference type="EMBL" id="FOOT01000016">
    <property type="protein sequence ID" value="SFH39270.1"/>
    <property type="molecule type" value="Genomic_DNA"/>
</dbReference>